<dbReference type="Gene3D" id="3.30.420.10">
    <property type="entry name" value="Ribonuclease H-like superfamily/Ribonuclease H"/>
    <property type="match status" value="1"/>
</dbReference>
<gene>
    <name evidence="1" type="ORF">RCIX1183</name>
</gene>
<reference evidence="1 2" key="1">
    <citation type="journal article" date="2006" name="Science">
        <title>Genome of rice cluster I archaea -- the key methane producers in the rice rhizosphere.</title>
        <authorList>
            <person name="Erkel C."/>
            <person name="Kube M."/>
            <person name="Reinhardt R."/>
            <person name="Liesack W."/>
        </authorList>
    </citation>
    <scope>NUCLEOTIDE SEQUENCE [LARGE SCALE GENOMIC DNA]</scope>
    <source>
        <strain evidence="2">DSM 22066 / NBRC 105507 / MRE50</strain>
    </source>
</reference>
<dbReference type="InterPro" id="IPR036397">
    <property type="entry name" value="RNaseH_sf"/>
</dbReference>
<dbReference type="InterPro" id="IPR012337">
    <property type="entry name" value="RNaseH-like_sf"/>
</dbReference>
<name>Q0W547_METAR</name>
<dbReference type="RefSeq" id="WP_012036046.1">
    <property type="nucleotide sequence ID" value="NC_009464.1"/>
</dbReference>
<evidence type="ECO:0000313" key="1">
    <source>
        <dbReference type="EMBL" id="CAJ36496.1"/>
    </source>
</evidence>
<dbReference type="eggNOG" id="arCOG15274">
    <property type="taxonomic scope" value="Archaea"/>
</dbReference>
<dbReference type="Proteomes" id="UP000000663">
    <property type="component" value="Chromosome"/>
</dbReference>
<dbReference type="KEGG" id="rci:RCIX1183"/>
<dbReference type="OrthoDB" id="146291at2157"/>
<dbReference type="EMBL" id="AM114193">
    <property type="protein sequence ID" value="CAJ36496.1"/>
    <property type="molecule type" value="Genomic_DNA"/>
</dbReference>
<dbReference type="GO" id="GO:0003676">
    <property type="term" value="F:nucleic acid binding"/>
    <property type="evidence" value="ECO:0007669"/>
    <property type="project" value="InterPro"/>
</dbReference>
<organism evidence="1 2">
    <name type="scientific">Methanocella arvoryzae (strain DSM 22066 / NBRC 105507 / MRE50)</name>
    <dbReference type="NCBI Taxonomy" id="351160"/>
    <lineage>
        <taxon>Archaea</taxon>
        <taxon>Methanobacteriati</taxon>
        <taxon>Methanobacteriota</taxon>
        <taxon>Stenosarchaea group</taxon>
        <taxon>Methanomicrobia</taxon>
        <taxon>Methanocellales</taxon>
        <taxon>Methanocellaceae</taxon>
        <taxon>Methanocella</taxon>
    </lineage>
</organism>
<accession>Q0W547</accession>
<sequence length="221" mass="24885">MSQCLQVEIDPLKITDQYLNGVLLAVDVIPFSREECPSEPDQPVCLIAAAHTSGLSSISRVYAKLFVAATASELEERQVMKSFLSYLDMFDGGTLAAHYGAVETAEEGFDLPYLLLRARDVQPELYPHLKHALKKFRKHDTCLYVKNNMNLPSADLDYVEGYYGLLRRPEAVVDDPRAGLAAYWRDDERSILKFGLANVYNTLRIAQAQIKKSVCYTDFPL</sequence>
<proteinExistence type="predicted"/>
<dbReference type="SUPFAM" id="SSF53098">
    <property type="entry name" value="Ribonuclease H-like"/>
    <property type="match status" value="1"/>
</dbReference>
<evidence type="ECO:0000313" key="2">
    <source>
        <dbReference type="Proteomes" id="UP000000663"/>
    </source>
</evidence>
<keyword evidence="2" id="KW-1185">Reference proteome</keyword>
<protein>
    <submittedName>
        <fullName evidence="1">Uncharacterized protein</fullName>
    </submittedName>
</protein>
<dbReference type="STRING" id="351160.RCIX1183"/>
<dbReference type="AlphaFoldDB" id="Q0W547"/>
<dbReference type="GeneID" id="5143805"/>